<feature type="domain" description="Helicase C-terminal" evidence="6">
    <location>
        <begin position="204"/>
        <end position="374"/>
    </location>
</feature>
<keyword evidence="2" id="KW-0378">Hydrolase</keyword>
<dbReference type="PANTHER" id="PTHR43519:SF1">
    <property type="entry name" value="ATP-DEPENDENT RNA HELICASE HRPB"/>
    <property type="match status" value="1"/>
</dbReference>
<evidence type="ECO:0000313" key="7">
    <source>
        <dbReference type="EMBL" id="GAM61743.1"/>
    </source>
</evidence>
<evidence type="ECO:0000256" key="2">
    <source>
        <dbReference type="ARBA" id="ARBA00022801"/>
    </source>
</evidence>
<evidence type="ECO:0000256" key="1">
    <source>
        <dbReference type="ARBA" id="ARBA00022741"/>
    </source>
</evidence>
<dbReference type="InterPro" id="IPR027417">
    <property type="entry name" value="P-loop_NTPase"/>
</dbReference>
<keyword evidence="4" id="KW-0067">ATP-binding</keyword>
<keyword evidence="1" id="KW-0547">Nucleotide-binding</keyword>
<evidence type="ECO:0000259" key="6">
    <source>
        <dbReference type="PROSITE" id="PS51194"/>
    </source>
</evidence>
<evidence type="ECO:0000256" key="3">
    <source>
        <dbReference type="ARBA" id="ARBA00022806"/>
    </source>
</evidence>
<dbReference type="PANTHER" id="PTHR43519">
    <property type="entry name" value="ATP-DEPENDENT RNA HELICASE HRPB"/>
    <property type="match status" value="1"/>
</dbReference>
<dbReference type="InterPro" id="IPR001650">
    <property type="entry name" value="Helicase_C-like"/>
</dbReference>
<dbReference type="CDD" id="cd17990">
    <property type="entry name" value="DEXHc_HrpB"/>
    <property type="match status" value="1"/>
</dbReference>
<dbReference type="GO" id="GO:0004386">
    <property type="term" value="F:helicase activity"/>
    <property type="evidence" value="ECO:0007669"/>
    <property type="project" value="UniProtKB-KW"/>
</dbReference>
<dbReference type="GO" id="GO:0005524">
    <property type="term" value="F:ATP binding"/>
    <property type="evidence" value="ECO:0007669"/>
    <property type="project" value="UniProtKB-KW"/>
</dbReference>
<dbReference type="PROSITE" id="PS51192">
    <property type="entry name" value="HELICASE_ATP_BIND_1"/>
    <property type="match status" value="1"/>
</dbReference>
<dbReference type="InterPro" id="IPR014001">
    <property type="entry name" value="Helicase_ATP-bd"/>
</dbReference>
<proteinExistence type="predicted"/>
<sequence length="377" mass="41087">MTQAQSSLPIAEIISPLLQAIPTQNQFVIKAPPGAGKSTYLPLQLLLNAKLEGKIIMLEPRRLAAKSIATFLATQLNEKTRQRVGYRIRGESKVSKETKLEIVTEGILTRMIQSDPELTGISMIIFDEFHERSLHADLGLALALEVQQVFNEELKLMVMSATLDQLGLDALLPDALVLESEGRTFAIEQKYTAVPANATLISHICKQTLNLVNQESGSALVFLPSVGLINACLEQLASHPDLPQDMSVLPLHGSLDFKAQQAAIRPAMEGSRKLVLTTNIAETSLTIDGVRMVIDSGLENQSSFDIASGVIKLEQKRISQSSAIQRAGRAGRTQAGVCLRLYSESQFNQSAFHTPPEILRSDLSSLLLERAVGVLET</sequence>
<keyword evidence="3 7" id="KW-0347">Helicase</keyword>
<reference evidence="7 8" key="1">
    <citation type="submission" date="2015-01" db="EMBL/GenBank/DDBJ databases">
        <title>Vibrio sp. C5 JCM 19232 whole genome shotgun sequence.</title>
        <authorList>
            <person name="Sawabe T."/>
            <person name="Meirelles P."/>
            <person name="Feng G."/>
            <person name="Sayaka M."/>
            <person name="Hattori M."/>
            <person name="Ohkuma M."/>
        </authorList>
    </citation>
    <scope>NUCLEOTIDE SEQUENCE [LARGE SCALE GENOMIC DNA]</scope>
    <source>
        <strain evidence="7 8">JCM19232</strain>
    </source>
</reference>
<accession>A0A0B8PF39</accession>
<dbReference type="SUPFAM" id="SSF52540">
    <property type="entry name" value="P-loop containing nucleoside triphosphate hydrolases"/>
    <property type="match status" value="1"/>
</dbReference>
<dbReference type="Proteomes" id="UP000031670">
    <property type="component" value="Unassembled WGS sequence"/>
</dbReference>
<name>A0A0B8PF39_9VIBR</name>
<comment type="caution">
    <text evidence="7">The sequence shown here is derived from an EMBL/GenBank/DDBJ whole genome shotgun (WGS) entry which is preliminary data.</text>
</comment>
<dbReference type="SMART" id="SM00487">
    <property type="entry name" value="DEXDc"/>
    <property type="match status" value="1"/>
</dbReference>
<dbReference type="CDD" id="cd18791">
    <property type="entry name" value="SF2_C_RHA"/>
    <property type="match status" value="1"/>
</dbReference>
<dbReference type="GO" id="GO:0016787">
    <property type="term" value="F:hydrolase activity"/>
    <property type="evidence" value="ECO:0007669"/>
    <property type="project" value="UniProtKB-KW"/>
</dbReference>
<dbReference type="Pfam" id="PF00270">
    <property type="entry name" value="DEAD"/>
    <property type="match status" value="1"/>
</dbReference>
<dbReference type="InterPro" id="IPR049614">
    <property type="entry name" value="HrpB_DEXH"/>
</dbReference>
<evidence type="ECO:0000256" key="4">
    <source>
        <dbReference type="ARBA" id="ARBA00022840"/>
    </source>
</evidence>
<reference evidence="7 8" key="2">
    <citation type="submission" date="2015-01" db="EMBL/GenBank/DDBJ databases">
        <authorList>
            <consortium name="NBRP consortium"/>
            <person name="Sawabe T."/>
            <person name="Meirelles P."/>
            <person name="Feng G."/>
            <person name="Sayaka M."/>
            <person name="Hattori M."/>
            <person name="Ohkuma M."/>
        </authorList>
    </citation>
    <scope>NUCLEOTIDE SEQUENCE [LARGE SCALE GENOMIC DNA]</scope>
    <source>
        <strain evidence="7 8">JCM19232</strain>
    </source>
</reference>
<protein>
    <submittedName>
        <fullName evidence="7">ATP-dependent helicase hrpB</fullName>
    </submittedName>
</protein>
<dbReference type="PROSITE" id="PS51194">
    <property type="entry name" value="HELICASE_CTER"/>
    <property type="match status" value="1"/>
</dbReference>
<dbReference type="AlphaFoldDB" id="A0A0B8PF39"/>
<evidence type="ECO:0000259" key="5">
    <source>
        <dbReference type="PROSITE" id="PS51192"/>
    </source>
</evidence>
<feature type="domain" description="Helicase ATP-binding" evidence="5">
    <location>
        <begin position="18"/>
        <end position="181"/>
    </location>
</feature>
<dbReference type="InterPro" id="IPR011545">
    <property type="entry name" value="DEAD/DEAH_box_helicase_dom"/>
</dbReference>
<dbReference type="EMBL" id="BBSA01000004">
    <property type="protein sequence ID" value="GAM61743.1"/>
    <property type="molecule type" value="Genomic_DNA"/>
</dbReference>
<dbReference type="FunFam" id="3.40.50.300:FF:002125">
    <property type="entry name" value="ATP-dependent helicase HrpB"/>
    <property type="match status" value="1"/>
</dbReference>
<dbReference type="Pfam" id="PF00271">
    <property type="entry name" value="Helicase_C"/>
    <property type="match status" value="1"/>
</dbReference>
<dbReference type="SMART" id="SM00490">
    <property type="entry name" value="HELICc"/>
    <property type="match status" value="1"/>
</dbReference>
<dbReference type="GO" id="GO:0003676">
    <property type="term" value="F:nucleic acid binding"/>
    <property type="evidence" value="ECO:0007669"/>
    <property type="project" value="InterPro"/>
</dbReference>
<organism evidence="7 8">
    <name type="scientific">Vibrio ishigakensis</name>
    <dbReference type="NCBI Taxonomy" id="1481914"/>
    <lineage>
        <taxon>Bacteria</taxon>
        <taxon>Pseudomonadati</taxon>
        <taxon>Pseudomonadota</taxon>
        <taxon>Gammaproteobacteria</taxon>
        <taxon>Vibrionales</taxon>
        <taxon>Vibrionaceae</taxon>
        <taxon>Vibrio</taxon>
    </lineage>
</organism>
<evidence type="ECO:0000313" key="8">
    <source>
        <dbReference type="Proteomes" id="UP000031670"/>
    </source>
</evidence>
<gene>
    <name evidence="7" type="ORF">JCM19232_6048</name>
</gene>
<dbReference type="Gene3D" id="3.40.50.300">
    <property type="entry name" value="P-loop containing nucleotide triphosphate hydrolases"/>
    <property type="match status" value="2"/>
</dbReference>